<dbReference type="InterPro" id="IPR050469">
    <property type="entry name" value="Diguanylate_Cyclase"/>
</dbReference>
<dbReference type="GO" id="GO:0052621">
    <property type="term" value="F:diguanylate cyclase activity"/>
    <property type="evidence" value="ECO:0007669"/>
    <property type="project" value="TreeGrafter"/>
</dbReference>
<dbReference type="CDD" id="cd01949">
    <property type="entry name" value="GGDEF"/>
    <property type="match status" value="1"/>
</dbReference>
<accession>A0A520XEK8</accession>
<feature type="transmembrane region" description="Helical" evidence="1">
    <location>
        <begin position="13"/>
        <end position="39"/>
    </location>
</feature>
<feature type="domain" description="GGDEF" evidence="2">
    <location>
        <begin position="576"/>
        <end position="723"/>
    </location>
</feature>
<sequence length="723" mass="83065">MPKINLNSIKFKIYFLFILSNIIIFSVGIFIAIHYIALYSRKSLKEELKSNLMSVTMAFLSEKNYMLEKANEIVAHNFNFRFIQKTADSKKISSIVFVKIKNGKIDYIKKFKYKKYSEKVKASRQYYGKLKRIILTKNRYIFMGFARDKSDRLINITVIYRLLHKNNGYLIILNRHVTSDYLKNIRIKKHIPSNIGIYYGSERSAISFVKNNKYEGLSQMATKKQLLVLKKGISVYTSINVDGTPFYIYNVPIKNYGGKIIGIFGVGIKQYAWLRHLSKLYTSIIFFIALYILTILIFVFISKRFSKPFYDLLKNIESIDPNNPKELGLEAKYKNKENEFYEFAKAITVLNNTIIEKQKENNFIIKKLSLLNDLSYKLSIVFTLEYAVKTFAEGLCSIKKPGGGLPDSLHINMFDTVNKKTVTSLIYDRKKGSPPETDNSENADKIILKTANIEYEDYLSNCKLLKNGKNNNLNDTVDNCEFKGTAGSYTCFPLKISDEIAGTISIDSEDKHFFTQEIIDLIKEIINIASPVFAKLILIETNRELALTDSLTGIHNRRFMYEFVKREIVRAARNSTNLSCAILDIDKFKNINDNYGHNIGDAMLVEFTNDLKSVLLRKQDIITRYGGDEFVVVLPDTSKEKAMNLMEKLRVYIENKIYTPKENLNLNITISVGVSDIKQLLSDKNIEIAGKNNDPDEMLSSLLKIADDNLYKAKDFGRNKVEG</sequence>
<feature type="transmembrane region" description="Helical" evidence="1">
    <location>
        <begin position="280"/>
        <end position="301"/>
    </location>
</feature>
<dbReference type="InterPro" id="IPR029787">
    <property type="entry name" value="Nucleotide_cyclase"/>
</dbReference>
<organism evidence="3 4">
    <name type="scientific">Candidatus Acidulodesulfobacterium acidiphilum</name>
    <dbReference type="NCBI Taxonomy" id="2597224"/>
    <lineage>
        <taxon>Bacteria</taxon>
        <taxon>Deltaproteobacteria</taxon>
        <taxon>Candidatus Acidulodesulfobacterales</taxon>
        <taxon>Candidatus Acidulodesulfobacterium</taxon>
    </lineage>
</organism>
<gene>
    <name evidence="3" type="ORF">EVJ48_04485</name>
</gene>
<evidence type="ECO:0000313" key="4">
    <source>
        <dbReference type="Proteomes" id="UP000322454"/>
    </source>
</evidence>
<keyword evidence="1" id="KW-1133">Transmembrane helix</keyword>
<dbReference type="SMART" id="SM00267">
    <property type="entry name" value="GGDEF"/>
    <property type="match status" value="1"/>
</dbReference>
<keyword evidence="1" id="KW-0812">Transmembrane</keyword>
<dbReference type="FunFam" id="3.30.70.270:FF:000001">
    <property type="entry name" value="Diguanylate cyclase domain protein"/>
    <property type="match status" value="1"/>
</dbReference>
<dbReference type="InterPro" id="IPR000160">
    <property type="entry name" value="GGDEF_dom"/>
</dbReference>
<evidence type="ECO:0000313" key="3">
    <source>
        <dbReference type="EMBL" id="RZV39602.1"/>
    </source>
</evidence>
<evidence type="ECO:0000259" key="2">
    <source>
        <dbReference type="PROSITE" id="PS50887"/>
    </source>
</evidence>
<dbReference type="Gene3D" id="3.30.450.40">
    <property type="match status" value="1"/>
</dbReference>
<dbReference type="AlphaFoldDB" id="A0A520XEK8"/>
<dbReference type="EMBL" id="SHMQ01000009">
    <property type="protein sequence ID" value="RZV39602.1"/>
    <property type="molecule type" value="Genomic_DNA"/>
</dbReference>
<dbReference type="SUPFAM" id="SSF55073">
    <property type="entry name" value="Nucleotide cyclase"/>
    <property type="match status" value="1"/>
</dbReference>
<evidence type="ECO:0000256" key="1">
    <source>
        <dbReference type="SAM" id="Phobius"/>
    </source>
</evidence>
<dbReference type="InterPro" id="IPR043128">
    <property type="entry name" value="Rev_trsase/Diguanyl_cyclase"/>
</dbReference>
<reference evidence="3 4" key="1">
    <citation type="submission" date="2019-01" db="EMBL/GenBank/DDBJ databases">
        <title>Insights into ecological role of a new deltaproteobacterial order Candidatus Sinidesulfobacterales (Sva0485) by metagenomics and metatranscriptomics.</title>
        <authorList>
            <person name="Tan S."/>
            <person name="Liu J."/>
            <person name="Fang Y."/>
            <person name="Hedlund B."/>
            <person name="Lian Z.-H."/>
            <person name="Huang L.-Y."/>
            <person name="Li J.-T."/>
            <person name="Huang L.-N."/>
            <person name="Li W.-J."/>
            <person name="Jiang H.-C."/>
            <person name="Dong H.-L."/>
            <person name="Shu W.-S."/>
        </authorList>
    </citation>
    <scope>NUCLEOTIDE SEQUENCE [LARGE SCALE GENOMIC DNA]</scope>
    <source>
        <strain evidence="3">AP4</strain>
    </source>
</reference>
<dbReference type="PROSITE" id="PS50887">
    <property type="entry name" value="GGDEF"/>
    <property type="match status" value="1"/>
</dbReference>
<dbReference type="PANTHER" id="PTHR45138:SF9">
    <property type="entry name" value="DIGUANYLATE CYCLASE DGCM-RELATED"/>
    <property type="match status" value="1"/>
</dbReference>
<dbReference type="Proteomes" id="UP000322454">
    <property type="component" value="Unassembled WGS sequence"/>
</dbReference>
<protein>
    <submittedName>
        <fullName evidence="3">Diguanylate cyclase</fullName>
    </submittedName>
</protein>
<dbReference type="GO" id="GO:0005886">
    <property type="term" value="C:plasma membrane"/>
    <property type="evidence" value="ECO:0007669"/>
    <property type="project" value="UniProtKB-SubCell"/>
</dbReference>
<dbReference type="Pfam" id="PF00990">
    <property type="entry name" value="GGDEF"/>
    <property type="match status" value="1"/>
</dbReference>
<proteinExistence type="predicted"/>
<dbReference type="Gene3D" id="3.30.70.270">
    <property type="match status" value="1"/>
</dbReference>
<dbReference type="SUPFAM" id="SSF55781">
    <property type="entry name" value="GAF domain-like"/>
    <property type="match status" value="1"/>
</dbReference>
<comment type="caution">
    <text evidence="3">The sequence shown here is derived from an EMBL/GenBank/DDBJ whole genome shotgun (WGS) entry which is preliminary data.</text>
</comment>
<dbReference type="NCBIfam" id="TIGR00254">
    <property type="entry name" value="GGDEF"/>
    <property type="match status" value="1"/>
</dbReference>
<name>A0A520XEK8_9DELT</name>
<dbReference type="PANTHER" id="PTHR45138">
    <property type="entry name" value="REGULATORY COMPONENTS OF SENSORY TRANSDUCTION SYSTEM"/>
    <property type="match status" value="1"/>
</dbReference>
<keyword evidence="1" id="KW-0472">Membrane</keyword>
<dbReference type="InterPro" id="IPR029016">
    <property type="entry name" value="GAF-like_dom_sf"/>
</dbReference>